<accession>A0A6N9NH24</accession>
<organism evidence="2 3">
    <name type="scientific">Acidiluteibacter ferrifornacis</name>
    <dbReference type="NCBI Taxonomy" id="2692424"/>
    <lineage>
        <taxon>Bacteria</taxon>
        <taxon>Pseudomonadati</taxon>
        <taxon>Bacteroidota</taxon>
        <taxon>Flavobacteriia</taxon>
        <taxon>Flavobacteriales</taxon>
        <taxon>Cryomorphaceae</taxon>
        <taxon>Acidiluteibacter</taxon>
    </lineage>
</organism>
<gene>
    <name evidence="2" type="ORF">GQN54_00130</name>
</gene>
<evidence type="ECO:0000259" key="1">
    <source>
        <dbReference type="Pfam" id="PF00535"/>
    </source>
</evidence>
<reference evidence="2 3" key="1">
    <citation type="submission" date="2019-12" db="EMBL/GenBank/DDBJ databases">
        <authorList>
            <person name="Zhao J."/>
        </authorList>
    </citation>
    <scope>NUCLEOTIDE SEQUENCE [LARGE SCALE GENOMIC DNA]</scope>
    <source>
        <strain evidence="2 3">S-15</strain>
    </source>
</reference>
<evidence type="ECO:0000313" key="2">
    <source>
        <dbReference type="EMBL" id="NBG64500.1"/>
    </source>
</evidence>
<dbReference type="PANTHER" id="PTHR43179:SF7">
    <property type="entry name" value="RHAMNOSYLTRANSFERASE WBBL"/>
    <property type="match status" value="1"/>
</dbReference>
<dbReference type="PANTHER" id="PTHR43179">
    <property type="entry name" value="RHAMNOSYLTRANSFERASE WBBL"/>
    <property type="match status" value="1"/>
</dbReference>
<dbReference type="GO" id="GO:0016757">
    <property type="term" value="F:glycosyltransferase activity"/>
    <property type="evidence" value="ECO:0007669"/>
    <property type="project" value="UniProtKB-KW"/>
</dbReference>
<dbReference type="CDD" id="cd04186">
    <property type="entry name" value="GT_2_like_c"/>
    <property type="match status" value="1"/>
</dbReference>
<dbReference type="Pfam" id="PF00535">
    <property type="entry name" value="Glycos_transf_2"/>
    <property type="match status" value="2"/>
</dbReference>
<evidence type="ECO:0000313" key="3">
    <source>
        <dbReference type="Proteomes" id="UP000470771"/>
    </source>
</evidence>
<dbReference type="CDD" id="cd04184">
    <property type="entry name" value="GT2_RfbC_Mx_like"/>
    <property type="match status" value="1"/>
</dbReference>
<keyword evidence="3" id="KW-1185">Reference proteome</keyword>
<dbReference type="SUPFAM" id="SSF53448">
    <property type="entry name" value="Nucleotide-diphospho-sugar transferases"/>
    <property type="match status" value="2"/>
</dbReference>
<dbReference type="EMBL" id="WWNE01000002">
    <property type="protein sequence ID" value="NBG64500.1"/>
    <property type="molecule type" value="Genomic_DNA"/>
</dbReference>
<dbReference type="AlphaFoldDB" id="A0A6N9NH24"/>
<sequence length="628" mass="72694">MGIVSKVREVVGRQTFMQSHEKWSFHRFVVFFFSVDGFKKMIRFAGKVFRYIWRKYFGGPQTEDLVYAKWRRKNMPKKKDFEAFEKKEKQFTHQPKFSIVIPVFRSNLNHFKQAIESINNQLYSNWEVCIADDNSKEEGLLSYLRELEKNPKFKVIYRTENGHISACSNSALELATGDFICFMDHDDLLTKDALFQFADALNLDSSLDIIYSDEDKITEKGRYTQPNFKPSWSPDTFLSRNYIGHFVGIKKSIVDQLNGFRLGFEGSQDYDLLLRATEISQQIHRIPKILYHWRMHDKSTAMNEEAKDYSFLSGVKALNEALQRRNINGIASLQSGKPGFYRISYALENTPKVSIIIPTYNNSEVLTTCIHSIFEKTSYQNFEIILINNNSNEKALFDCFKLWKSKYGEQFQLLDCPYPFNYSKLMNDGVAHASGDFILLLNNDTEVIQNDWIEQMIHHAQRKSIGAVGVKLLYPNDTVQHGGVVLGIGGVAGHTFIGAKKDDPGYFYYLTSVTNYSAVTAACLMVEKSKYLAVGGFDEQLAVEYNDVDFCLKLIEKGYYNLFNPDVVLYHYESLTRGHPYATKESYKRHLSEVKYFKKKWQSYIDNDPFYNPNLSLITTHFEPDVVL</sequence>
<protein>
    <submittedName>
        <fullName evidence="2">Glycosyltransferase</fullName>
    </submittedName>
</protein>
<dbReference type="Gene3D" id="3.90.550.10">
    <property type="entry name" value="Spore Coat Polysaccharide Biosynthesis Protein SpsA, Chain A"/>
    <property type="match status" value="2"/>
</dbReference>
<feature type="domain" description="Glycosyltransferase 2-like" evidence="1">
    <location>
        <begin position="98"/>
        <end position="256"/>
    </location>
</feature>
<dbReference type="RefSeq" id="WP_160630743.1">
    <property type="nucleotide sequence ID" value="NZ_WWNE01000002.1"/>
</dbReference>
<dbReference type="InterPro" id="IPR029044">
    <property type="entry name" value="Nucleotide-diphossugar_trans"/>
</dbReference>
<keyword evidence="2" id="KW-0808">Transferase</keyword>
<proteinExistence type="predicted"/>
<dbReference type="Proteomes" id="UP000470771">
    <property type="component" value="Unassembled WGS sequence"/>
</dbReference>
<name>A0A6N9NH24_9FLAO</name>
<feature type="domain" description="Glycosyltransferase 2-like" evidence="1">
    <location>
        <begin position="354"/>
        <end position="475"/>
    </location>
</feature>
<comment type="caution">
    <text evidence="2">The sequence shown here is derived from an EMBL/GenBank/DDBJ whole genome shotgun (WGS) entry which is preliminary data.</text>
</comment>
<dbReference type="InterPro" id="IPR001173">
    <property type="entry name" value="Glyco_trans_2-like"/>
</dbReference>